<accession>A0ABD1KDR6</accession>
<evidence type="ECO:0000256" key="2">
    <source>
        <dbReference type="SAM" id="SignalP"/>
    </source>
</evidence>
<organism evidence="4 5">
    <name type="scientific">Coilia grayii</name>
    <name type="common">Gray's grenadier anchovy</name>
    <dbReference type="NCBI Taxonomy" id="363190"/>
    <lineage>
        <taxon>Eukaryota</taxon>
        <taxon>Metazoa</taxon>
        <taxon>Chordata</taxon>
        <taxon>Craniata</taxon>
        <taxon>Vertebrata</taxon>
        <taxon>Euteleostomi</taxon>
        <taxon>Actinopterygii</taxon>
        <taxon>Neopterygii</taxon>
        <taxon>Teleostei</taxon>
        <taxon>Clupei</taxon>
        <taxon>Clupeiformes</taxon>
        <taxon>Clupeoidei</taxon>
        <taxon>Engraulidae</taxon>
        <taxon>Coilinae</taxon>
        <taxon>Coilia</taxon>
    </lineage>
</organism>
<feature type="domain" description="Chemokine interleukin-8-like" evidence="3">
    <location>
        <begin position="33"/>
        <end position="88"/>
    </location>
</feature>
<name>A0ABD1KDR6_9TELE</name>
<keyword evidence="5" id="KW-1185">Reference proteome</keyword>
<reference evidence="4 5" key="1">
    <citation type="submission" date="2024-09" db="EMBL/GenBank/DDBJ databases">
        <title>A chromosome-level genome assembly of Gray's grenadier anchovy, Coilia grayii.</title>
        <authorList>
            <person name="Fu Z."/>
        </authorList>
    </citation>
    <scope>NUCLEOTIDE SEQUENCE [LARGE SCALE GENOMIC DNA]</scope>
    <source>
        <strain evidence="4">G4</strain>
        <tissue evidence="4">Muscle</tissue>
    </source>
</reference>
<evidence type="ECO:0000313" key="4">
    <source>
        <dbReference type="EMBL" id="KAL2096978.1"/>
    </source>
</evidence>
<feature type="chain" id="PRO_5044825686" description="Chemokine interleukin-8-like domain-containing protein" evidence="2">
    <location>
        <begin position="25"/>
        <end position="94"/>
    </location>
</feature>
<dbReference type="InterPro" id="IPR036048">
    <property type="entry name" value="Interleukin_8-like_sf"/>
</dbReference>
<gene>
    <name evidence="4" type="ORF">ACEWY4_006185</name>
</gene>
<dbReference type="EMBL" id="JBHFQA010000006">
    <property type="protein sequence ID" value="KAL2096978.1"/>
    <property type="molecule type" value="Genomic_DNA"/>
</dbReference>
<feature type="signal peptide" evidence="2">
    <location>
        <begin position="1"/>
        <end position="24"/>
    </location>
</feature>
<dbReference type="InterPro" id="IPR001811">
    <property type="entry name" value="Chemokine_IL8-like_dom"/>
</dbReference>
<dbReference type="Pfam" id="PF00048">
    <property type="entry name" value="IL8"/>
    <property type="match status" value="1"/>
</dbReference>
<keyword evidence="1" id="KW-0202">Cytokine</keyword>
<dbReference type="GO" id="GO:0005615">
    <property type="term" value="C:extracellular space"/>
    <property type="evidence" value="ECO:0007669"/>
    <property type="project" value="UniProtKB-KW"/>
</dbReference>
<dbReference type="AlphaFoldDB" id="A0ABD1KDR6"/>
<dbReference type="Proteomes" id="UP001591681">
    <property type="component" value="Unassembled WGS sequence"/>
</dbReference>
<dbReference type="Gene3D" id="2.40.50.40">
    <property type="match status" value="1"/>
</dbReference>
<evidence type="ECO:0000313" key="5">
    <source>
        <dbReference type="Proteomes" id="UP001591681"/>
    </source>
</evidence>
<proteinExistence type="predicted"/>
<dbReference type="GO" id="GO:0005125">
    <property type="term" value="F:cytokine activity"/>
    <property type="evidence" value="ECO:0007669"/>
    <property type="project" value="UniProtKB-KW"/>
</dbReference>
<evidence type="ECO:0000259" key="3">
    <source>
        <dbReference type="Pfam" id="PF00048"/>
    </source>
</evidence>
<keyword evidence="2" id="KW-0732">Signal</keyword>
<evidence type="ECO:0000256" key="1">
    <source>
        <dbReference type="ARBA" id="ARBA00022514"/>
    </source>
</evidence>
<sequence length="94" mass="10505">MQLQHTLLLPGLAVLLTTLCLSTALPVSGKMPSCCTKVSTDEITDPILSYRFQPQNLPCVNAFIFETAKGFICSAPRQKWVLRTVKELRKLQLQ</sequence>
<protein>
    <recommendedName>
        <fullName evidence="3">Chemokine interleukin-8-like domain-containing protein</fullName>
    </recommendedName>
</protein>
<comment type="caution">
    <text evidence="4">The sequence shown here is derived from an EMBL/GenBank/DDBJ whole genome shotgun (WGS) entry which is preliminary data.</text>
</comment>
<dbReference type="SUPFAM" id="SSF54117">
    <property type="entry name" value="Interleukin 8-like chemokines"/>
    <property type="match status" value="1"/>
</dbReference>